<accession>A0A1H5T0K2</accession>
<dbReference type="InterPro" id="IPR038418">
    <property type="entry name" value="6-PTP_synth/QueD_sf"/>
</dbReference>
<name>A0A1H5T0K2_9ACTN</name>
<comment type="pathway">
    <text evidence="1 8">Purine metabolism; 7-cyano-7-deazaguanine biosynthesis.</text>
</comment>
<dbReference type="SUPFAM" id="SSF55620">
    <property type="entry name" value="Tetrahydrobiopterin biosynthesis enzymes-like"/>
    <property type="match status" value="1"/>
</dbReference>
<dbReference type="Proteomes" id="UP000236732">
    <property type="component" value="Unassembled WGS sequence"/>
</dbReference>
<feature type="binding site" evidence="10">
    <location>
        <position position="32"/>
    </location>
    <ligand>
        <name>Zn(2+)</name>
        <dbReference type="ChEBI" id="CHEBI:29105"/>
    </ligand>
</feature>
<feature type="binding site" evidence="10">
    <location>
        <position position="30"/>
    </location>
    <ligand>
        <name>Zn(2+)</name>
        <dbReference type="ChEBI" id="CHEBI:29105"/>
    </ligand>
</feature>
<evidence type="ECO:0000313" key="11">
    <source>
        <dbReference type="EMBL" id="SEF55577.1"/>
    </source>
</evidence>
<dbReference type="GO" id="GO:0070497">
    <property type="term" value="F:6-carboxytetrahydropterin synthase activity"/>
    <property type="evidence" value="ECO:0007669"/>
    <property type="project" value="UniProtKB-EC"/>
</dbReference>
<evidence type="ECO:0000256" key="6">
    <source>
        <dbReference type="ARBA" id="ARBA00023239"/>
    </source>
</evidence>
<reference evidence="11 12" key="1">
    <citation type="submission" date="2016-10" db="EMBL/GenBank/DDBJ databases">
        <authorList>
            <person name="de Groot N.N."/>
        </authorList>
    </citation>
    <scope>NUCLEOTIDE SEQUENCE [LARGE SCALE GENOMIC DNA]</scope>
    <source>
        <strain evidence="11 12">CGMCC 4.7037</strain>
    </source>
</reference>
<dbReference type="OrthoDB" id="9804698at2"/>
<sequence>MSFRIGKRFTFEAAHQLSGLPGGHKCGRLHGHSYTVEVVLTATELSESGFVIDFANLDPIKRHLAEHFDHQPLNEAIDIEPTSENLARVLFEWCAKNVPLPATAAIEAVRVSETSATWAEYRPCH</sequence>
<keyword evidence="6 8" id="KW-0456">Lyase</keyword>
<dbReference type="GO" id="GO:0046872">
    <property type="term" value="F:metal ion binding"/>
    <property type="evidence" value="ECO:0007669"/>
    <property type="project" value="UniProtKB-KW"/>
</dbReference>
<gene>
    <name evidence="11" type="ORF">SAMN05444920_10161</name>
</gene>
<organism evidence="11 12">
    <name type="scientific">Nonomuraea solani</name>
    <dbReference type="NCBI Taxonomy" id="1144553"/>
    <lineage>
        <taxon>Bacteria</taxon>
        <taxon>Bacillati</taxon>
        <taxon>Actinomycetota</taxon>
        <taxon>Actinomycetes</taxon>
        <taxon>Streptosporangiales</taxon>
        <taxon>Streptosporangiaceae</taxon>
        <taxon>Nonomuraea</taxon>
    </lineage>
</organism>
<dbReference type="Pfam" id="PF01242">
    <property type="entry name" value="PTPS"/>
    <property type="match status" value="1"/>
</dbReference>
<dbReference type="UniPathway" id="UPA00391"/>
<dbReference type="RefSeq" id="WP_103953676.1">
    <property type="nucleotide sequence ID" value="NZ_FNVT01000001.1"/>
</dbReference>
<dbReference type="PANTHER" id="PTHR12589">
    <property type="entry name" value="PYRUVOYL TETRAHYDROBIOPTERIN SYNTHASE"/>
    <property type="match status" value="1"/>
</dbReference>
<dbReference type="NCBIfam" id="TIGR03367">
    <property type="entry name" value="queuosine_QueD"/>
    <property type="match status" value="1"/>
</dbReference>
<evidence type="ECO:0000256" key="7">
    <source>
        <dbReference type="ARBA" id="ARBA00048807"/>
    </source>
</evidence>
<evidence type="ECO:0000256" key="1">
    <source>
        <dbReference type="ARBA" id="ARBA00005061"/>
    </source>
</evidence>
<keyword evidence="4 8" id="KW-0479">Metal-binding</keyword>
<dbReference type="EMBL" id="FNVT01000001">
    <property type="protein sequence ID" value="SEF55577.1"/>
    <property type="molecule type" value="Genomic_DNA"/>
</dbReference>
<dbReference type="PANTHER" id="PTHR12589:SF7">
    <property type="entry name" value="6-PYRUVOYL TETRAHYDROBIOPTERIN SYNTHASE"/>
    <property type="match status" value="1"/>
</dbReference>
<feature type="active site" description="Charge relay system" evidence="9">
    <location>
        <position position="70"/>
    </location>
</feature>
<dbReference type="AlphaFoldDB" id="A0A1H5T0K2"/>
<comment type="cofactor">
    <cofactor evidence="8 10">
        <name>Zn(2+)</name>
        <dbReference type="ChEBI" id="CHEBI:29105"/>
    </cofactor>
    <text evidence="8 10">Binds 1 zinc ion per subunit.</text>
</comment>
<dbReference type="InterPro" id="IPR007115">
    <property type="entry name" value="6-PTP_synth/QueD"/>
</dbReference>
<evidence type="ECO:0000256" key="8">
    <source>
        <dbReference type="PIRNR" id="PIRNR006113"/>
    </source>
</evidence>
<evidence type="ECO:0000256" key="9">
    <source>
        <dbReference type="PIRSR" id="PIRSR006113-1"/>
    </source>
</evidence>
<comment type="catalytic activity">
    <reaction evidence="7 8">
        <text>7,8-dihydroneopterin 3'-triphosphate + H2O = 6-carboxy-5,6,7,8-tetrahydropterin + triphosphate + acetaldehyde + 2 H(+)</text>
        <dbReference type="Rhea" id="RHEA:27966"/>
        <dbReference type="ChEBI" id="CHEBI:15343"/>
        <dbReference type="ChEBI" id="CHEBI:15377"/>
        <dbReference type="ChEBI" id="CHEBI:15378"/>
        <dbReference type="ChEBI" id="CHEBI:18036"/>
        <dbReference type="ChEBI" id="CHEBI:58462"/>
        <dbReference type="ChEBI" id="CHEBI:61032"/>
        <dbReference type="EC" id="4.1.2.50"/>
    </reaction>
</comment>
<dbReference type="GO" id="GO:0008616">
    <property type="term" value="P:tRNA queuosine(34) biosynthetic process"/>
    <property type="evidence" value="ECO:0007669"/>
    <property type="project" value="UniProtKB-KW"/>
</dbReference>
<evidence type="ECO:0000313" key="12">
    <source>
        <dbReference type="Proteomes" id="UP000236732"/>
    </source>
</evidence>
<dbReference type="PIRSF" id="PIRSF006113">
    <property type="entry name" value="PTP_synth"/>
    <property type="match status" value="1"/>
</dbReference>
<feature type="active site" description="Proton acceptor" evidence="9">
    <location>
        <position position="26"/>
    </location>
</feature>
<protein>
    <recommendedName>
        <fullName evidence="3 8">6-carboxy-5,6,7,8-tetrahydropterin synthase</fullName>
        <ecNumber evidence="8">4.-.-.-</ecNumber>
    </recommendedName>
</protein>
<evidence type="ECO:0000256" key="5">
    <source>
        <dbReference type="ARBA" id="ARBA00022833"/>
    </source>
</evidence>
<keyword evidence="5 8" id="KW-0862">Zinc</keyword>
<dbReference type="EC" id="4.-.-.-" evidence="8"/>
<dbReference type="Gene3D" id="3.30.479.10">
    <property type="entry name" value="6-pyruvoyl tetrahydropterin synthase/QueD"/>
    <property type="match status" value="1"/>
</dbReference>
<feature type="active site" description="Charge relay system" evidence="9">
    <location>
        <position position="113"/>
    </location>
</feature>
<feature type="binding site" evidence="10">
    <location>
        <position position="15"/>
    </location>
    <ligand>
        <name>Zn(2+)</name>
        <dbReference type="ChEBI" id="CHEBI:29105"/>
    </ligand>
</feature>
<keyword evidence="8" id="KW-0671">Queuosine biosynthesis</keyword>
<proteinExistence type="inferred from homology"/>
<evidence type="ECO:0000256" key="2">
    <source>
        <dbReference type="ARBA" id="ARBA00008900"/>
    </source>
</evidence>
<keyword evidence="12" id="KW-1185">Reference proteome</keyword>
<evidence type="ECO:0000256" key="10">
    <source>
        <dbReference type="PIRSR" id="PIRSR006113-2"/>
    </source>
</evidence>
<evidence type="ECO:0000256" key="3">
    <source>
        <dbReference type="ARBA" id="ARBA00018141"/>
    </source>
</evidence>
<evidence type="ECO:0000256" key="4">
    <source>
        <dbReference type="ARBA" id="ARBA00022723"/>
    </source>
</evidence>
<comment type="similarity">
    <text evidence="2 8">Belongs to the PTPS family. QueD subfamily.</text>
</comment>